<reference evidence="2 4" key="1">
    <citation type="submission" date="2014-03" db="EMBL/GenBank/DDBJ databases">
        <title>Complete genome sequence of the Radio-Resistant Rubrobacter radiotolerans RSPS-4.</title>
        <authorList>
            <person name="Egas C.C."/>
            <person name="Barroso C.C."/>
            <person name="Froufe H.J.C."/>
            <person name="Pacheco J.J."/>
            <person name="Albuquerque L.L."/>
            <person name="da Costa M.M.S."/>
        </authorList>
    </citation>
    <scope>NUCLEOTIDE SEQUENCE [LARGE SCALE GENOMIC DNA]</scope>
    <source>
        <strain evidence="2 4">RSPS-4</strain>
    </source>
</reference>
<proteinExistence type="predicted"/>
<dbReference type="KEGG" id="rrd:RradSPS_1827"/>
<evidence type="ECO:0000313" key="2">
    <source>
        <dbReference type="EMBL" id="AHY47110.1"/>
    </source>
</evidence>
<feature type="transmembrane region" description="Helical" evidence="1">
    <location>
        <begin position="106"/>
        <end position="129"/>
    </location>
</feature>
<keyword evidence="4" id="KW-1185">Reference proteome</keyword>
<keyword evidence="1" id="KW-0812">Transmembrane</keyword>
<protein>
    <submittedName>
        <fullName evidence="3">DUF624 domain-containing protein</fullName>
    </submittedName>
    <submittedName>
        <fullName evidence="2">Putative integral membrane protein</fullName>
    </submittedName>
</protein>
<dbReference type="STRING" id="42256.RradSPS_1827"/>
<gene>
    <name evidence="2" type="ORF">RradSPS_1827</name>
    <name evidence="3" type="ORF">SIL72_10810</name>
</gene>
<feature type="transmembrane region" description="Helical" evidence="1">
    <location>
        <begin position="71"/>
        <end position="94"/>
    </location>
</feature>
<keyword evidence="1" id="KW-0472">Membrane</keyword>
<evidence type="ECO:0000313" key="3">
    <source>
        <dbReference type="EMBL" id="MDX5894515.1"/>
    </source>
</evidence>
<accession>A0A023X551</accession>
<keyword evidence="1" id="KW-1133">Transmembrane helix</keyword>
<name>A0A023X551_RUBRA</name>
<dbReference type="HOGENOM" id="CLU_081578_4_0_11"/>
<evidence type="ECO:0000313" key="4">
    <source>
        <dbReference type="Proteomes" id="UP000025229"/>
    </source>
</evidence>
<dbReference type="PROSITE" id="PS51257">
    <property type="entry name" value="PROKAR_LIPOPROTEIN"/>
    <property type="match status" value="1"/>
</dbReference>
<dbReference type="EMBL" id="CP007514">
    <property type="protein sequence ID" value="AHY47110.1"/>
    <property type="molecule type" value="Genomic_DNA"/>
</dbReference>
<sequence>MRNVLDSRFYRYLEVFSAFLFLSVVWFVACLPVFTVFPATAALFAVIREWVNRGEFDGAVRGFFAFFRANFWQSLGVGMVWTLLGALLAINLLLVGGMPNVLRIPLYVFFISSSLFYVTTSAFLFPVLVNFDTDWRTVLKNSFLLSLSQLPTTLACLAVFATAVFLVLVVPVAALFAGSLTAYAVYRLCARTFGKVAAEGGRNFPESEPPDEA</sequence>
<dbReference type="Proteomes" id="UP001281130">
    <property type="component" value="Unassembled WGS sequence"/>
</dbReference>
<dbReference type="EMBL" id="JAWXXX010000001">
    <property type="protein sequence ID" value="MDX5894515.1"/>
    <property type="molecule type" value="Genomic_DNA"/>
</dbReference>
<dbReference type="Pfam" id="PF04854">
    <property type="entry name" value="DUF624"/>
    <property type="match status" value="1"/>
</dbReference>
<reference evidence="3" key="2">
    <citation type="submission" date="2023-11" db="EMBL/GenBank/DDBJ databases">
        <title>MicrobeMod: A computational toolkit for identifying prokaryotic methylation and restriction-modification with nanopore sequencing.</title>
        <authorList>
            <person name="Crits-Christoph A."/>
            <person name="Kang S.C."/>
            <person name="Lee H."/>
            <person name="Ostrov N."/>
        </authorList>
    </citation>
    <scope>NUCLEOTIDE SEQUENCE</scope>
    <source>
        <strain evidence="3">ATCC 51242</strain>
    </source>
</reference>
<feature type="transmembrane region" description="Helical" evidence="1">
    <location>
        <begin position="12"/>
        <end position="34"/>
    </location>
</feature>
<dbReference type="Proteomes" id="UP000025229">
    <property type="component" value="Chromosome"/>
</dbReference>
<dbReference type="InterPro" id="IPR006938">
    <property type="entry name" value="DUF624"/>
</dbReference>
<evidence type="ECO:0000256" key="1">
    <source>
        <dbReference type="SAM" id="Phobius"/>
    </source>
</evidence>
<dbReference type="eggNOG" id="COG5578">
    <property type="taxonomic scope" value="Bacteria"/>
</dbReference>
<dbReference type="AlphaFoldDB" id="A0A023X551"/>
<feature type="transmembrane region" description="Helical" evidence="1">
    <location>
        <begin position="149"/>
        <end position="177"/>
    </location>
</feature>
<dbReference type="RefSeq" id="WP_038682166.1">
    <property type="nucleotide sequence ID" value="NZ_CP007514.1"/>
</dbReference>
<organism evidence="2 4">
    <name type="scientific">Rubrobacter radiotolerans</name>
    <name type="common">Arthrobacter radiotolerans</name>
    <dbReference type="NCBI Taxonomy" id="42256"/>
    <lineage>
        <taxon>Bacteria</taxon>
        <taxon>Bacillati</taxon>
        <taxon>Actinomycetota</taxon>
        <taxon>Rubrobacteria</taxon>
        <taxon>Rubrobacterales</taxon>
        <taxon>Rubrobacteraceae</taxon>
        <taxon>Rubrobacter</taxon>
    </lineage>
</organism>